<keyword evidence="4" id="KW-1185">Reference proteome</keyword>
<dbReference type="InterPro" id="IPR033932">
    <property type="entry name" value="YtcJ-like"/>
</dbReference>
<evidence type="ECO:0000313" key="4">
    <source>
        <dbReference type="Proteomes" id="UP000249299"/>
    </source>
</evidence>
<dbReference type="SUPFAM" id="SSF51556">
    <property type="entry name" value="Metallo-dependent hydrolases"/>
    <property type="match status" value="1"/>
</dbReference>
<comment type="caution">
    <text evidence="3">The sequence shown here is derived from an EMBL/GenBank/DDBJ whole genome shotgun (WGS) entry which is preliminary data.</text>
</comment>
<evidence type="ECO:0000313" key="3">
    <source>
        <dbReference type="EMBL" id="RAI27625.1"/>
    </source>
</evidence>
<name>A0A327JPH6_9HYPH</name>
<dbReference type="Gene3D" id="3.10.310.70">
    <property type="match status" value="1"/>
</dbReference>
<evidence type="ECO:0000256" key="1">
    <source>
        <dbReference type="SAM" id="MobiDB-lite"/>
    </source>
</evidence>
<feature type="compositionally biased region" description="Basic and acidic residues" evidence="1">
    <location>
        <begin position="236"/>
        <end position="247"/>
    </location>
</feature>
<dbReference type="InterPro" id="IPR032466">
    <property type="entry name" value="Metal_Hydrolase"/>
</dbReference>
<feature type="region of interest" description="Disordered" evidence="1">
    <location>
        <begin position="224"/>
        <end position="247"/>
    </location>
</feature>
<feature type="domain" description="Amidohydrolase 3" evidence="2">
    <location>
        <begin position="73"/>
        <end position="574"/>
    </location>
</feature>
<dbReference type="CDD" id="cd01300">
    <property type="entry name" value="YtcJ_like"/>
    <property type="match status" value="1"/>
</dbReference>
<sequence>MESCFTSLYARQACIFFERDNAVQKADIIIENATVRTMDPARPGAQSLAISGDRILAVGAREDVAACRGEGTRTVNAGGATVLPGFIESHMHIFPGGAQLDRLSLAGLPDPEAVAKAVRERAATEPGDGLILAEQAHYATLGDGVAMTRQLLDQILPDRPLALYAGDHHTMWANTAALEAAGLLEGAEAPAGCEVVMGNDGLAGGELREFEAFSPVLAMTANGGRDGNGLASGRALPKDPTAEERARDRETIEAGLAYCASLGITSFHNMDADPHQLDILGEIDGDGKMPCRAYMPLRMLPGHPLSDFQKAVADRQRYASAHLKCGFVKMFMDGVIEATTAFMLDDYGDKPGVRGAPLFEEEEFQAFCVEADRLGLQIAVHAIGDAAVRRTLDGYAAARKANGARDSRHRIEHIETLDPADLPRFQELGVVASMQPTHAPGAYFPFEPSASLIGRKRMALAFAWQQLREAGARLCFASDWPVAPLDPLMGIKTALTRKPAFDGAPDERQSLDDTLAAFTRDGAWVEFAENEKGMLCPGMLADIVVLTGDINKTPADEVDGLAVAMTLCGGKVTYAR</sequence>
<dbReference type="SUPFAM" id="SSF51338">
    <property type="entry name" value="Composite domain of metallo-dependent hydrolases"/>
    <property type="match status" value="1"/>
</dbReference>
<dbReference type="Proteomes" id="UP000249299">
    <property type="component" value="Unassembled WGS sequence"/>
</dbReference>
<dbReference type="OrthoDB" id="9811399at2"/>
<proteinExistence type="predicted"/>
<dbReference type="GO" id="GO:0016810">
    <property type="term" value="F:hydrolase activity, acting on carbon-nitrogen (but not peptide) bonds"/>
    <property type="evidence" value="ECO:0007669"/>
    <property type="project" value="InterPro"/>
</dbReference>
<evidence type="ECO:0000259" key="2">
    <source>
        <dbReference type="Pfam" id="PF07969"/>
    </source>
</evidence>
<dbReference type="Gene3D" id="3.20.20.140">
    <property type="entry name" value="Metal-dependent hydrolases"/>
    <property type="match status" value="1"/>
</dbReference>
<dbReference type="InterPro" id="IPR013108">
    <property type="entry name" value="Amidohydro_3"/>
</dbReference>
<dbReference type="Pfam" id="PF07969">
    <property type="entry name" value="Amidohydro_3"/>
    <property type="match status" value="1"/>
</dbReference>
<reference evidence="3 4" key="1">
    <citation type="submission" date="2017-07" db="EMBL/GenBank/DDBJ databases">
        <title>Draft Genome Sequences of Select Purple Nonsulfur Bacteria.</title>
        <authorList>
            <person name="Lasarre B."/>
            <person name="Mckinlay J.B."/>
        </authorList>
    </citation>
    <scope>NUCLEOTIDE SEQUENCE [LARGE SCALE GENOMIC DNA]</scope>
    <source>
        <strain evidence="3 4">DSM 11290</strain>
    </source>
</reference>
<organism evidence="3 4">
    <name type="scientific">Rhodobium orientis</name>
    <dbReference type="NCBI Taxonomy" id="34017"/>
    <lineage>
        <taxon>Bacteria</taxon>
        <taxon>Pseudomonadati</taxon>
        <taxon>Pseudomonadota</taxon>
        <taxon>Alphaproteobacteria</taxon>
        <taxon>Hyphomicrobiales</taxon>
        <taxon>Rhodobiaceae</taxon>
        <taxon>Rhodobium</taxon>
    </lineage>
</organism>
<dbReference type="PANTHER" id="PTHR22642">
    <property type="entry name" value="IMIDAZOLONEPROPIONASE"/>
    <property type="match status" value="1"/>
</dbReference>
<protein>
    <recommendedName>
        <fullName evidence="2">Amidohydrolase 3 domain-containing protein</fullName>
    </recommendedName>
</protein>
<gene>
    <name evidence="3" type="ORF">CH339_09620</name>
</gene>
<dbReference type="InterPro" id="IPR011059">
    <property type="entry name" value="Metal-dep_hydrolase_composite"/>
</dbReference>
<dbReference type="AlphaFoldDB" id="A0A327JPH6"/>
<dbReference type="EMBL" id="NPEV01000016">
    <property type="protein sequence ID" value="RAI27625.1"/>
    <property type="molecule type" value="Genomic_DNA"/>
</dbReference>
<accession>A0A327JPH6</accession>
<dbReference type="PANTHER" id="PTHR22642:SF2">
    <property type="entry name" value="PROTEIN LONG AFTER FAR-RED 3"/>
    <property type="match status" value="1"/>
</dbReference>
<dbReference type="Gene3D" id="2.30.40.10">
    <property type="entry name" value="Urease, subunit C, domain 1"/>
    <property type="match status" value="1"/>
</dbReference>